<evidence type="ECO:0000313" key="3">
    <source>
        <dbReference type="WBParaSite" id="SCUD_0001413901-mRNA-1"/>
    </source>
</evidence>
<gene>
    <name evidence="1" type="ORF">SCUD_LOCUS14136</name>
</gene>
<dbReference type="Proteomes" id="UP000279833">
    <property type="component" value="Unassembled WGS sequence"/>
</dbReference>
<dbReference type="WBParaSite" id="SCUD_0001413901-mRNA-1">
    <property type="protein sequence ID" value="SCUD_0001413901-mRNA-1"/>
    <property type="gene ID" value="SCUD_0001413901"/>
</dbReference>
<proteinExistence type="predicted"/>
<evidence type="ECO:0000313" key="1">
    <source>
        <dbReference type="EMBL" id="VDP55421.1"/>
    </source>
</evidence>
<keyword evidence="2" id="KW-1185">Reference proteome</keyword>
<reference evidence="1 2" key="2">
    <citation type="submission" date="2018-11" db="EMBL/GenBank/DDBJ databases">
        <authorList>
            <consortium name="Pathogen Informatics"/>
        </authorList>
    </citation>
    <scope>NUCLEOTIDE SEQUENCE [LARGE SCALE GENOMIC DNA]</scope>
    <source>
        <strain evidence="1">Dakar</strain>
        <strain evidence="2">Dakar, Senegal</strain>
    </source>
</reference>
<dbReference type="EMBL" id="UZAK01036441">
    <property type="protein sequence ID" value="VDP55421.1"/>
    <property type="molecule type" value="Genomic_DNA"/>
</dbReference>
<protein>
    <submittedName>
        <fullName evidence="1 3">Uncharacterized protein</fullName>
    </submittedName>
</protein>
<reference evidence="3" key="1">
    <citation type="submission" date="2016-06" db="UniProtKB">
        <authorList>
            <consortium name="WormBaseParasite"/>
        </authorList>
    </citation>
    <scope>IDENTIFICATION</scope>
</reference>
<name>A0A183KGI9_9TREM</name>
<evidence type="ECO:0000313" key="2">
    <source>
        <dbReference type="Proteomes" id="UP000279833"/>
    </source>
</evidence>
<dbReference type="AlphaFoldDB" id="A0A183KGI9"/>
<sequence length="38" mass="4448">MFYTLYFEICLPSFLNKSYINWSCSVGFLQLSATCRNS</sequence>
<accession>A0A183KGI9</accession>
<organism evidence="3">
    <name type="scientific">Schistosoma curassoni</name>
    <dbReference type="NCBI Taxonomy" id="6186"/>
    <lineage>
        <taxon>Eukaryota</taxon>
        <taxon>Metazoa</taxon>
        <taxon>Spiralia</taxon>
        <taxon>Lophotrochozoa</taxon>
        <taxon>Platyhelminthes</taxon>
        <taxon>Trematoda</taxon>
        <taxon>Digenea</taxon>
        <taxon>Strigeidida</taxon>
        <taxon>Schistosomatoidea</taxon>
        <taxon>Schistosomatidae</taxon>
        <taxon>Schistosoma</taxon>
    </lineage>
</organism>